<accession>A0A0A8YM23</accession>
<proteinExistence type="predicted"/>
<protein>
    <submittedName>
        <fullName evidence="1">Uncharacterized protein</fullName>
    </submittedName>
</protein>
<dbReference type="EMBL" id="GBRH01274308">
    <property type="protein sequence ID" value="JAD23587.1"/>
    <property type="molecule type" value="Transcribed_RNA"/>
</dbReference>
<sequence length="27" mass="3092">MQYNLGRTAAVIFMVKEQKETTGHHSN</sequence>
<dbReference type="AlphaFoldDB" id="A0A0A8YM23"/>
<organism evidence="1">
    <name type="scientific">Arundo donax</name>
    <name type="common">Giant reed</name>
    <name type="synonym">Donax arundinaceus</name>
    <dbReference type="NCBI Taxonomy" id="35708"/>
    <lineage>
        <taxon>Eukaryota</taxon>
        <taxon>Viridiplantae</taxon>
        <taxon>Streptophyta</taxon>
        <taxon>Embryophyta</taxon>
        <taxon>Tracheophyta</taxon>
        <taxon>Spermatophyta</taxon>
        <taxon>Magnoliopsida</taxon>
        <taxon>Liliopsida</taxon>
        <taxon>Poales</taxon>
        <taxon>Poaceae</taxon>
        <taxon>PACMAD clade</taxon>
        <taxon>Arundinoideae</taxon>
        <taxon>Arundineae</taxon>
        <taxon>Arundo</taxon>
    </lineage>
</organism>
<evidence type="ECO:0000313" key="1">
    <source>
        <dbReference type="EMBL" id="JAD23587.1"/>
    </source>
</evidence>
<name>A0A0A8YM23_ARUDO</name>
<reference evidence="1" key="2">
    <citation type="journal article" date="2015" name="Data Brief">
        <title>Shoot transcriptome of the giant reed, Arundo donax.</title>
        <authorList>
            <person name="Barrero R.A."/>
            <person name="Guerrero F.D."/>
            <person name="Moolhuijzen P."/>
            <person name="Goolsby J.A."/>
            <person name="Tidwell J."/>
            <person name="Bellgard S.E."/>
            <person name="Bellgard M.I."/>
        </authorList>
    </citation>
    <scope>NUCLEOTIDE SEQUENCE</scope>
    <source>
        <tissue evidence="1">Shoot tissue taken approximately 20 cm above the soil surface</tissue>
    </source>
</reference>
<reference evidence="1" key="1">
    <citation type="submission" date="2014-09" db="EMBL/GenBank/DDBJ databases">
        <authorList>
            <person name="Magalhaes I.L.F."/>
            <person name="Oliveira U."/>
            <person name="Santos F.R."/>
            <person name="Vidigal T.H.D.A."/>
            <person name="Brescovit A.D."/>
            <person name="Santos A.J."/>
        </authorList>
    </citation>
    <scope>NUCLEOTIDE SEQUENCE</scope>
    <source>
        <tissue evidence="1">Shoot tissue taken approximately 20 cm above the soil surface</tissue>
    </source>
</reference>